<evidence type="ECO:0000256" key="5">
    <source>
        <dbReference type="ARBA" id="ARBA00023125"/>
    </source>
</evidence>
<evidence type="ECO:0000256" key="8">
    <source>
        <dbReference type="SAM" id="Phobius"/>
    </source>
</evidence>
<evidence type="ECO:0000256" key="4">
    <source>
        <dbReference type="ARBA" id="ARBA00023015"/>
    </source>
</evidence>
<name>A0A8H7NQP3_BIOOC</name>
<evidence type="ECO:0000256" key="7">
    <source>
        <dbReference type="ARBA" id="ARBA00023242"/>
    </source>
</evidence>
<evidence type="ECO:0000256" key="3">
    <source>
        <dbReference type="ARBA" id="ARBA00022833"/>
    </source>
</evidence>
<dbReference type="GO" id="GO:0000981">
    <property type="term" value="F:DNA-binding transcription factor activity, RNA polymerase II-specific"/>
    <property type="evidence" value="ECO:0007669"/>
    <property type="project" value="TreeGrafter"/>
</dbReference>
<dbReference type="GO" id="GO:0005634">
    <property type="term" value="C:nucleus"/>
    <property type="evidence" value="ECO:0007669"/>
    <property type="project" value="UniProtKB-SubCell"/>
</dbReference>
<dbReference type="PANTHER" id="PTHR47782:SF12">
    <property type="entry name" value="ZN(II)2CYS6 TRANSCRIPTION FACTOR (EUROFUNG)"/>
    <property type="match status" value="1"/>
</dbReference>
<proteinExistence type="predicted"/>
<evidence type="ECO:0000256" key="6">
    <source>
        <dbReference type="ARBA" id="ARBA00023163"/>
    </source>
</evidence>
<sequence>MDPSDLMLQTCLEACGGLCQIFKRMRQGRELGYSFTMVNSVFVAGTTICFIVFRNPNLWTPATANNLRACSSTLFAAAERNNSLKKYCDVLETIIETVMDHVAQATSPHATADDAAASSPKGASTQAAFDKLKRTFKEMKFEFPSHSYPRYAVGSTNVQMGALASPRSAIEHSEELLSRETPGIARWTSAGMMNEAQDVASMGFLFYGEGLGQPGFDHILMP</sequence>
<dbReference type="AlphaFoldDB" id="A0A8H7NQP3"/>
<feature type="transmembrane region" description="Helical" evidence="8">
    <location>
        <begin position="31"/>
        <end position="53"/>
    </location>
</feature>
<comment type="caution">
    <text evidence="9">The sequence shown here is derived from an EMBL/GenBank/DDBJ whole genome shotgun (WGS) entry which is preliminary data.</text>
</comment>
<dbReference type="GO" id="GO:0046872">
    <property type="term" value="F:metal ion binding"/>
    <property type="evidence" value="ECO:0007669"/>
    <property type="project" value="UniProtKB-KW"/>
</dbReference>
<evidence type="ECO:0000313" key="10">
    <source>
        <dbReference type="Proteomes" id="UP000616885"/>
    </source>
</evidence>
<keyword evidence="7" id="KW-0539">Nucleus</keyword>
<accession>A0A8H7NQP3</accession>
<keyword evidence="8" id="KW-0812">Transmembrane</keyword>
<keyword evidence="4" id="KW-0805">Transcription regulation</keyword>
<dbReference type="InterPro" id="IPR052202">
    <property type="entry name" value="Yeast_MetPath_Reg"/>
</dbReference>
<keyword evidence="8" id="KW-1133">Transmembrane helix</keyword>
<keyword evidence="5" id="KW-0238">DNA-binding</keyword>
<protein>
    <submittedName>
        <fullName evidence="9">Uncharacterized protein</fullName>
    </submittedName>
</protein>
<dbReference type="GO" id="GO:0043565">
    <property type="term" value="F:sequence-specific DNA binding"/>
    <property type="evidence" value="ECO:0007669"/>
    <property type="project" value="TreeGrafter"/>
</dbReference>
<dbReference type="EMBL" id="JADCTT010000001">
    <property type="protein sequence ID" value="KAF9760005.1"/>
    <property type="molecule type" value="Genomic_DNA"/>
</dbReference>
<evidence type="ECO:0000313" key="9">
    <source>
        <dbReference type="EMBL" id="KAF9760005.1"/>
    </source>
</evidence>
<keyword evidence="3" id="KW-0862">Zinc</keyword>
<dbReference type="GO" id="GO:0045944">
    <property type="term" value="P:positive regulation of transcription by RNA polymerase II"/>
    <property type="evidence" value="ECO:0007669"/>
    <property type="project" value="TreeGrafter"/>
</dbReference>
<comment type="subcellular location">
    <subcellularLocation>
        <location evidence="1">Nucleus</location>
    </subcellularLocation>
</comment>
<evidence type="ECO:0000256" key="1">
    <source>
        <dbReference type="ARBA" id="ARBA00004123"/>
    </source>
</evidence>
<keyword evidence="8" id="KW-0472">Membrane</keyword>
<keyword evidence="6" id="KW-0804">Transcription</keyword>
<gene>
    <name evidence="9" type="ORF">IM811_001699</name>
</gene>
<reference evidence="9" key="1">
    <citation type="submission" date="2020-10" db="EMBL/GenBank/DDBJ databases">
        <title>High-Quality Genome Resource of Clonostachys rosea strain S41 by Oxford Nanopore Long-Read Sequencing.</title>
        <authorList>
            <person name="Wang H."/>
        </authorList>
    </citation>
    <scope>NUCLEOTIDE SEQUENCE</scope>
    <source>
        <strain evidence="9">S41</strain>
    </source>
</reference>
<organism evidence="9 10">
    <name type="scientific">Bionectria ochroleuca</name>
    <name type="common">Gliocladium roseum</name>
    <dbReference type="NCBI Taxonomy" id="29856"/>
    <lineage>
        <taxon>Eukaryota</taxon>
        <taxon>Fungi</taxon>
        <taxon>Dikarya</taxon>
        <taxon>Ascomycota</taxon>
        <taxon>Pezizomycotina</taxon>
        <taxon>Sordariomycetes</taxon>
        <taxon>Hypocreomycetidae</taxon>
        <taxon>Hypocreales</taxon>
        <taxon>Bionectriaceae</taxon>
        <taxon>Clonostachys</taxon>
    </lineage>
</organism>
<dbReference type="Proteomes" id="UP000616885">
    <property type="component" value="Unassembled WGS sequence"/>
</dbReference>
<keyword evidence="2" id="KW-0479">Metal-binding</keyword>
<evidence type="ECO:0000256" key="2">
    <source>
        <dbReference type="ARBA" id="ARBA00022723"/>
    </source>
</evidence>
<dbReference type="PANTHER" id="PTHR47782">
    <property type="entry name" value="ZN(II)2CYS6 TRANSCRIPTION FACTOR (EUROFUNG)-RELATED"/>
    <property type="match status" value="1"/>
</dbReference>